<dbReference type="CDD" id="cd05327">
    <property type="entry name" value="retinol-DH_like_SDR_c_like"/>
    <property type="match status" value="1"/>
</dbReference>
<feature type="chain" id="PRO_5012225424" evidence="2">
    <location>
        <begin position="21"/>
        <end position="846"/>
    </location>
</feature>
<keyword evidence="1" id="KW-0560">Oxidoreductase</keyword>
<dbReference type="GO" id="GO:0016491">
    <property type="term" value="F:oxidoreductase activity"/>
    <property type="evidence" value="ECO:0007669"/>
    <property type="project" value="UniProtKB-KW"/>
</dbReference>
<name>A0A2B4SWD9_STYPI</name>
<dbReference type="PANTHER" id="PTHR43157">
    <property type="entry name" value="PHOSPHATIDYLINOSITOL-GLYCAN BIOSYNTHESIS CLASS F PROTEIN-RELATED"/>
    <property type="match status" value="1"/>
</dbReference>
<evidence type="ECO:0000256" key="1">
    <source>
        <dbReference type="ARBA" id="ARBA00023002"/>
    </source>
</evidence>
<dbReference type="OrthoDB" id="205745at2759"/>
<dbReference type="SUPFAM" id="SSF51735">
    <property type="entry name" value="NAD(P)-binding Rossmann-fold domains"/>
    <property type="match status" value="2"/>
</dbReference>
<dbReference type="Gene3D" id="3.40.50.720">
    <property type="entry name" value="NAD(P)-binding Rossmann-like Domain"/>
    <property type="match status" value="3"/>
</dbReference>
<dbReference type="Proteomes" id="UP000225706">
    <property type="component" value="Unassembled WGS sequence"/>
</dbReference>
<dbReference type="PRINTS" id="PR00081">
    <property type="entry name" value="GDHRDH"/>
</dbReference>
<protein>
    <submittedName>
        <fullName evidence="3">Retinol dehydrogenase 12</fullName>
    </submittedName>
</protein>
<dbReference type="PANTHER" id="PTHR43157:SF31">
    <property type="entry name" value="PHOSPHATIDYLINOSITOL-GLYCAN BIOSYNTHESIS CLASS F PROTEIN"/>
    <property type="match status" value="1"/>
</dbReference>
<evidence type="ECO:0000256" key="2">
    <source>
        <dbReference type="SAM" id="SignalP"/>
    </source>
</evidence>
<dbReference type="Pfam" id="PF00106">
    <property type="entry name" value="adh_short"/>
    <property type="match status" value="2"/>
</dbReference>
<keyword evidence="2" id="KW-0732">Signal</keyword>
<dbReference type="InterPro" id="IPR036291">
    <property type="entry name" value="NAD(P)-bd_dom_sf"/>
</dbReference>
<accession>A0A2B4SWD9</accession>
<dbReference type="EMBL" id="LSMT01000019">
    <property type="protein sequence ID" value="PFX32757.1"/>
    <property type="molecule type" value="Genomic_DNA"/>
</dbReference>
<dbReference type="InterPro" id="IPR002347">
    <property type="entry name" value="SDR_fam"/>
</dbReference>
<dbReference type="PRINTS" id="PR00080">
    <property type="entry name" value="SDRFAMILY"/>
</dbReference>
<evidence type="ECO:0000313" key="4">
    <source>
        <dbReference type="Proteomes" id="UP000225706"/>
    </source>
</evidence>
<dbReference type="AlphaFoldDB" id="A0A2B4SWD9"/>
<comment type="caution">
    <text evidence="3">The sequence shown here is derived from an EMBL/GenBank/DDBJ whole genome shotgun (WGS) entry which is preliminary data.</text>
</comment>
<proteinExistence type="predicted"/>
<reference evidence="4" key="1">
    <citation type="journal article" date="2017" name="bioRxiv">
        <title>Comparative analysis of the genomes of Stylophora pistillata and Acropora digitifera provides evidence for extensive differences between species of corals.</title>
        <authorList>
            <person name="Voolstra C.R."/>
            <person name="Li Y."/>
            <person name="Liew Y.J."/>
            <person name="Baumgarten S."/>
            <person name="Zoccola D."/>
            <person name="Flot J.-F."/>
            <person name="Tambutte S."/>
            <person name="Allemand D."/>
            <person name="Aranda M."/>
        </authorList>
    </citation>
    <scope>NUCLEOTIDE SEQUENCE [LARGE SCALE GENOMIC DNA]</scope>
</reference>
<gene>
    <name evidence="3" type="primary">Rdh12</name>
    <name evidence="3" type="ORF">AWC38_SpisGene2375</name>
</gene>
<evidence type="ECO:0000313" key="3">
    <source>
        <dbReference type="EMBL" id="PFX32757.1"/>
    </source>
</evidence>
<sequence length="846" mass="93782">MRRSTIPGFYLFLILCCTSGKYFSGNINNGQSWVFVSEFAFIDNQGKLEYKVEYSVTGECCPPALHPGVVTSDIGRNWKTLKKPYIRPFVMLVMFLFFKDCKQGAQTTIYCSVAEELEGVSGLYYSDCKVKEGNKLAKDPGLAKKLWDARDPLIGQSIATKLVAYTAVTVCLVALIKWHFGGGVCKSKARLDGSDPLISQSAVTKLAVFTAVTFCLVALMKWHFSGGVCKSKARLDGSDPLISQSAVTKLAVFTAVTFCLVALMKWHFSGGVCKSKARLDGKTVIVTGANTGIGKETALDLAKRGAKVILACRDEKRATDAAKEIIADTGSDKVLVRIVDLSSFKSVRAFAKLINETEERLDILVNNAGLGRSYTLTEDGYESVFQVNYLSHFLLTLLLLEKMKKSAPSRIINVSSMAHEEMNADLQLDDFKLSKENFDPFQRYAQSKLAQVVFTKELSRRLEGTGVTVYALHPGVVSSDIWRNLEILKKPYIRPFVMLVMFLFFKDCKQGAQTTIYCSVAEELEGVSGLYYSDCKVKESNKLAKDPGLAKKLWDASKTVIVTGANTGIGKESALDLAKRGAKVILACRDEQRATDAAKDIIAETGSDKVLVRILDLNSFESVRAFAKIISETEERLDILVNNAGIGLGAPYRLTKDGYESVFQVNYLSHFLLTLLLLDKMKKSAPSRIVNVSSLAHEQKIAALQLEDFKLSKEKLDSGFARYAQSKLAQVVFTKELSRRLEGTGVTVYALHPGGVNSDIWRNYNFLENPFIKPFVMLIAYLFFKDCKQGAQTSIYCSVAEELERVSGLYYSDCKVREGNKLAKDPGLAKKLWEVSERITGQSWKY</sequence>
<dbReference type="STRING" id="50429.A0A2B4SWD9"/>
<organism evidence="3 4">
    <name type="scientific">Stylophora pistillata</name>
    <name type="common">Smooth cauliflower coral</name>
    <dbReference type="NCBI Taxonomy" id="50429"/>
    <lineage>
        <taxon>Eukaryota</taxon>
        <taxon>Metazoa</taxon>
        <taxon>Cnidaria</taxon>
        <taxon>Anthozoa</taxon>
        <taxon>Hexacorallia</taxon>
        <taxon>Scleractinia</taxon>
        <taxon>Astrocoeniina</taxon>
        <taxon>Pocilloporidae</taxon>
        <taxon>Stylophora</taxon>
    </lineage>
</organism>
<feature type="signal peptide" evidence="2">
    <location>
        <begin position="1"/>
        <end position="20"/>
    </location>
</feature>
<keyword evidence="4" id="KW-1185">Reference proteome</keyword>